<organism evidence="1">
    <name type="scientific">Arundo donax</name>
    <name type="common">Giant reed</name>
    <name type="synonym">Donax arundinaceus</name>
    <dbReference type="NCBI Taxonomy" id="35708"/>
    <lineage>
        <taxon>Eukaryota</taxon>
        <taxon>Viridiplantae</taxon>
        <taxon>Streptophyta</taxon>
        <taxon>Embryophyta</taxon>
        <taxon>Tracheophyta</taxon>
        <taxon>Spermatophyta</taxon>
        <taxon>Magnoliopsida</taxon>
        <taxon>Liliopsida</taxon>
        <taxon>Poales</taxon>
        <taxon>Poaceae</taxon>
        <taxon>PACMAD clade</taxon>
        <taxon>Arundinoideae</taxon>
        <taxon>Arundineae</taxon>
        <taxon>Arundo</taxon>
    </lineage>
</organism>
<reference evidence="1" key="2">
    <citation type="journal article" date="2015" name="Data Brief">
        <title>Shoot transcriptome of the giant reed, Arundo donax.</title>
        <authorList>
            <person name="Barrero R.A."/>
            <person name="Guerrero F.D."/>
            <person name="Moolhuijzen P."/>
            <person name="Goolsby J.A."/>
            <person name="Tidwell J."/>
            <person name="Bellgard S.E."/>
            <person name="Bellgard M.I."/>
        </authorList>
    </citation>
    <scope>NUCLEOTIDE SEQUENCE</scope>
    <source>
        <tissue evidence="1">Shoot tissue taken approximately 20 cm above the soil surface</tissue>
    </source>
</reference>
<accession>A0A0A9EPA9</accession>
<protein>
    <submittedName>
        <fullName evidence="1">Uncharacterized protein</fullName>
    </submittedName>
</protein>
<dbReference type="AlphaFoldDB" id="A0A0A9EPA9"/>
<sequence>MQQSGFIRPRRPAAMRIGAAPCSSGECPAPPQPLPPPPRVREAMEIAAAAAVAVAVRAEH</sequence>
<reference evidence="1" key="1">
    <citation type="submission" date="2014-09" db="EMBL/GenBank/DDBJ databases">
        <authorList>
            <person name="Magalhaes I.L.F."/>
            <person name="Oliveira U."/>
            <person name="Santos F.R."/>
            <person name="Vidigal T.H.D.A."/>
            <person name="Brescovit A.D."/>
            <person name="Santos A.J."/>
        </authorList>
    </citation>
    <scope>NUCLEOTIDE SEQUENCE</scope>
    <source>
        <tissue evidence="1">Shoot tissue taken approximately 20 cm above the soil surface</tissue>
    </source>
</reference>
<dbReference type="EMBL" id="GBRH01195954">
    <property type="protein sequence ID" value="JAE01942.1"/>
    <property type="molecule type" value="Transcribed_RNA"/>
</dbReference>
<evidence type="ECO:0000313" key="1">
    <source>
        <dbReference type="EMBL" id="JAE01942.1"/>
    </source>
</evidence>
<name>A0A0A9EPA9_ARUDO</name>
<proteinExistence type="predicted"/>